<gene>
    <name evidence="2" type="ORF">Molly1_152</name>
</gene>
<dbReference type="Proteomes" id="UP000693768">
    <property type="component" value="Segment"/>
</dbReference>
<proteinExistence type="predicted"/>
<reference evidence="2" key="1">
    <citation type="submission" date="2020-07" db="EMBL/GenBank/DDBJ databases">
        <title>Highly diverse flavobacterial phages as mortality factor during North Sea spring blooms.</title>
        <authorList>
            <person name="Bartlau N."/>
            <person name="Wichels A."/>
            <person name="Krohne G."/>
            <person name="Adriaenssens E.M."/>
            <person name="Heins A."/>
            <person name="Fuchs B.M."/>
            <person name="Amann R."/>
            <person name="Moraru C."/>
        </authorList>
    </citation>
    <scope>NUCLEOTIDE SEQUENCE</scope>
</reference>
<organism evidence="2 3">
    <name type="scientific">Maribacter phage Molly_1</name>
    <dbReference type="NCBI Taxonomy" id="2745685"/>
    <lineage>
        <taxon>Viruses</taxon>
        <taxon>Duplodnaviria</taxon>
        <taxon>Heunggongvirae</taxon>
        <taxon>Uroviricota</taxon>
        <taxon>Caudoviricetes</taxon>
        <taxon>Molycolviridae</taxon>
        <taxon>Mollyvirus</taxon>
        <taxon>Mollyvirus molly</taxon>
    </lineage>
</organism>
<keyword evidence="1" id="KW-0472">Membrane</keyword>
<feature type="transmembrane region" description="Helical" evidence="1">
    <location>
        <begin position="6"/>
        <end position="24"/>
    </location>
</feature>
<keyword evidence="1" id="KW-1133">Transmembrane helix</keyword>
<keyword evidence="1" id="KW-0812">Transmembrane</keyword>
<dbReference type="EMBL" id="MT732451">
    <property type="protein sequence ID" value="QQO97447.1"/>
    <property type="molecule type" value="Genomic_DNA"/>
</dbReference>
<evidence type="ECO:0000256" key="1">
    <source>
        <dbReference type="SAM" id="Phobius"/>
    </source>
</evidence>
<protein>
    <submittedName>
        <fullName evidence="2">Uncharacterized protein</fullName>
    </submittedName>
</protein>
<accession>A0A8E4UY81</accession>
<name>A0A8E4UY81_9CAUD</name>
<keyword evidence="3" id="KW-1185">Reference proteome</keyword>
<evidence type="ECO:0000313" key="3">
    <source>
        <dbReference type="Proteomes" id="UP000693768"/>
    </source>
</evidence>
<sequence length="158" mass="18829">MELSNLRITIYVFITLSTIFIILYTHFKLIQLKRDAYRKCLDAIAMTMTQARQTARDTTTQGKADAYMMKNTDLHALAYYTQLRIKTSKRLEAEAWDRFLTSKKVELNLHEVVPDENERRRLLHFLSVDTPSKEYILYRTEWNFNPSYNNWREHGKGN</sequence>
<evidence type="ECO:0000313" key="2">
    <source>
        <dbReference type="EMBL" id="QQO97447.1"/>
    </source>
</evidence>